<protein>
    <submittedName>
        <fullName evidence="1">Uncharacterized protein</fullName>
    </submittedName>
</protein>
<evidence type="ECO:0000313" key="2">
    <source>
        <dbReference type="Proteomes" id="UP000242474"/>
    </source>
</evidence>
<dbReference type="Proteomes" id="UP000242474">
    <property type="component" value="Unassembled WGS sequence"/>
</dbReference>
<gene>
    <name evidence="1" type="ORF">COEREDRAFT_82864</name>
</gene>
<dbReference type="EMBL" id="KZ303520">
    <property type="protein sequence ID" value="PIA14183.1"/>
    <property type="molecule type" value="Genomic_DNA"/>
</dbReference>
<evidence type="ECO:0000313" key="1">
    <source>
        <dbReference type="EMBL" id="PIA14183.1"/>
    </source>
</evidence>
<accession>A0A2G5B561</accession>
<name>A0A2G5B561_COERN</name>
<reference evidence="1 2" key="1">
    <citation type="journal article" date="2015" name="Genome Biol. Evol.">
        <title>Phylogenomic analyses indicate that early fungi evolved digesting cell walls of algal ancestors of land plants.</title>
        <authorList>
            <person name="Chang Y."/>
            <person name="Wang S."/>
            <person name="Sekimoto S."/>
            <person name="Aerts A.L."/>
            <person name="Choi C."/>
            <person name="Clum A."/>
            <person name="LaButti K.M."/>
            <person name="Lindquist E.A."/>
            <person name="Yee Ngan C."/>
            <person name="Ohm R.A."/>
            <person name="Salamov A.A."/>
            <person name="Grigoriev I.V."/>
            <person name="Spatafora J.W."/>
            <person name="Berbee M.L."/>
        </authorList>
    </citation>
    <scope>NUCLEOTIDE SEQUENCE [LARGE SCALE GENOMIC DNA]</scope>
    <source>
        <strain evidence="1 2">NRRL 1564</strain>
    </source>
</reference>
<keyword evidence="2" id="KW-1185">Reference proteome</keyword>
<organism evidence="1 2">
    <name type="scientific">Coemansia reversa (strain ATCC 12441 / NRRL 1564)</name>
    <dbReference type="NCBI Taxonomy" id="763665"/>
    <lineage>
        <taxon>Eukaryota</taxon>
        <taxon>Fungi</taxon>
        <taxon>Fungi incertae sedis</taxon>
        <taxon>Zoopagomycota</taxon>
        <taxon>Kickxellomycotina</taxon>
        <taxon>Kickxellomycetes</taxon>
        <taxon>Kickxellales</taxon>
        <taxon>Kickxellaceae</taxon>
        <taxon>Coemansia</taxon>
    </lineage>
</organism>
<dbReference type="OrthoDB" id="5544218at2759"/>
<sequence>MDNSPKPILLKGIAQLWTYNCSKIPAPRQIANVPISTCGLSEKVSDAHIWFQGHLFTSDGDGKKQHAIIGIPAQAPPPIHSCMVSSDYKPIYFDIFITEYLDDSVKISYYALNVEQGGSGDAIELSLKEEELASSTLQCQTSAFLVLVGNAQRVKELRFSTTRLISGNRGQGHLERYAPEAMDLYTEYSETPVVCLGAISIQ</sequence>
<dbReference type="AlphaFoldDB" id="A0A2G5B561"/>
<proteinExistence type="predicted"/>